<comment type="similarity">
    <text evidence="2 4">Belongs to the GerABKA family.</text>
</comment>
<feature type="transmembrane region" description="Helical" evidence="5">
    <location>
        <begin position="294"/>
        <end position="316"/>
    </location>
</feature>
<evidence type="ECO:0000256" key="1">
    <source>
        <dbReference type="ARBA" id="ARBA00004141"/>
    </source>
</evidence>
<dbReference type="InterPro" id="IPR004995">
    <property type="entry name" value="Spore_Ger"/>
</dbReference>
<keyword evidence="5" id="KW-1133">Transmembrane helix</keyword>
<dbReference type="GO" id="GO:0005886">
    <property type="term" value="C:plasma membrane"/>
    <property type="evidence" value="ECO:0007669"/>
    <property type="project" value="UniProtKB-SubCell"/>
</dbReference>
<dbReference type="PANTHER" id="PTHR22550">
    <property type="entry name" value="SPORE GERMINATION PROTEIN"/>
    <property type="match status" value="1"/>
</dbReference>
<dbReference type="Proteomes" id="UP000215137">
    <property type="component" value="Chromosome"/>
</dbReference>
<keyword evidence="7" id="KW-1185">Reference proteome</keyword>
<keyword evidence="3 4" id="KW-0472">Membrane</keyword>
<evidence type="ECO:0008006" key="8">
    <source>
        <dbReference type="Google" id="ProtNLM"/>
    </source>
</evidence>
<gene>
    <name evidence="6" type="ORF">CKF48_04175</name>
</gene>
<keyword evidence="5" id="KW-0812">Transmembrane</keyword>
<name>A0A248TEJ3_9BACI</name>
<comment type="subcellular location">
    <subcellularLocation>
        <location evidence="4">Cell membrane</location>
    </subcellularLocation>
    <subcellularLocation>
        <location evidence="1">Membrane</location>
        <topology evidence="1">Multi-pass membrane protein</topology>
    </subcellularLocation>
</comment>
<proteinExistence type="inferred from homology"/>
<evidence type="ECO:0000256" key="5">
    <source>
        <dbReference type="SAM" id="Phobius"/>
    </source>
</evidence>
<dbReference type="InterPro" id="IPR050768">
    <property type="entry name" value="UPF0353/GerABKA_families"/>
</dbReference>
<organism evidence="6 7">
    <name type="scientific">Cytobacillus kochii</name>
    <dbReference type="NCBI Taxonomy" id="859143"/>
    <lineage>
        <taxon>Bacteria</taxon>
        <taxon>Bacillati</taxon>
        <taxon>Bacillota</taxon>
        <taxon>Bacilli</taxon>
        <taxon>Bacillales</taxon>
        <taxon>Bacillaceae</taxon>
        <taxon>Cytobacillus</taxon>
    </lineage>
</organism>
<dbReference type="RefSeq" id="WP_095370161.1">
    <property type="nucleotide sequence ID" value="NZ_CP022983.1"/>
</dbReference>
<evidence type="ECO:0000256" key="2">
    <source>
        <dbReference type="ARBA" id="ARBA00005278"/>
    </source>
</evidence>
<evidence type="ECO:0000256" key="4">
    <source>
        <dbReference type="PIRNR" id="PIRNR005690"/>
    </source>
</evidence>
<feature type="transmembrane region" description="Helical" evidence="5">
    <location>
        <begin position="419"/>
        <end position="444"/>
    </location>
</feature>
<dbReference type="EMBL" id="CP022983">
    <property type="protein sequence ID" value="ASV66586.1"/>
    <property type="molecule type" value="Genomic_DNA"/>
</dbReference>
<dbReference type="GO" id="GO:0009847">
    <property type="term" value="P:spore germination"/>
    <property type="evidence" value="ECO:0007669"/>
    <property type="project" value="UniProtKB-UniRule"/>
</dbReference>
<evidence type="ECO:0000313" key="7">
    <source>
        <dbReference type="Proteomes" id="UP000215137"/>
    </source>
</evidence>
<dbReference type="PIRSF" id="PIRSF005690">
    <property type="entry name" value="GerBA"/>
    <property type="match status" value="1"/>
</dbReference>
<reference evidence="6 7" key="1">
    <citation type="submission" date="2017-08" db="EMBL/GenBank/DDBJ databases">
        <title>Complete Genome Sequence of Bacillus kochii Oregon-R-modENCODE STRAIN BDGP4, isolated from Drosophila melanogaster gut.</title>
        <authorList>
            <person name="Wan K.H."/>
            <person name="Yu C."/>
            <person name="Park S."/>
            <person name="Hammonds A.S."/>
            <person name="Booth B.W."/>
            <person name="Celniker S.E."/>
        </authorList>
    </citation>
    <scope>NUCLEOTIDE SEQUENCE [LARGE SCALE GENOMIC DNA]</scope>
    <source>
        <strain evidence="6 7">BDGP4</strain>
    </source>
</reference>
<dbReference type="PANTHER" id="PTHR22550:SF5">
    <property type="entry name" value="LEUCINE ZIPPER PROTEIN 4"/>
    <property type="match status" value="1"/>
</dbReference>
<feature type="transmembrane region" description="Helical" evidence="5">
    <location>
        <begin position="388"/>
        <end position="407"/>
    </location>
</feature>
<protein>
    <recommendedName>
        <fullName evidence="8">Spore germination protein</fullName>
    </recommendedName>
</protein>
<evidence type="ECO:0000313" key="6">
    <source>
        <dbReference type="EMBL" id="ASV66586.1"/>
    </source>
</evidence>
<sequence>MKTRLNNKKRLPKTDKLDEQYLRQQFAINGDVQFVNYSFQYYPQPGKVVVLFSEVMIDKGKLSEALGRLEESFLADRRLEEKREENEQLLMYQVNVEEEDKESIAEDIFSGMVFVLVEELDEIFKFDLPQIPNRSPEESNSELSFRGPRDGFVEDLHINLALIRKRYKTSTLVNEAIELGIRGKTKISLLYVKDIIKEQYVIDLKSQLAKIETDVIISTTDLEEVLSGKYYTLFPLFNYTGRPDNVVANLDLGRFVIIVDGCPTVMVGPTTLFSVLKTPEDRFTEYYYTNMQMFFRLTGLVISSILPGFYVAMISFHMDQLPFPFLATITVSRMGLPLSPPLEAFLVLALFELFKEAGNTLPRAIGQTLTVVGGLIIGDAAIRGGLTAPTMLVIAGVTSVAAYTLVNQSLGASLSLVRFFILLFSAVLGLFGFFISIFSVILYLSRLEMFGLPYLAPLSPLSFKDTFASILEKPYLLRKKRSSTMRPKDDTKGRLK</sequence>
<dbReference type="AlphaFoldDB" id="A0A248TEJ3"/>
<dbReference type="Pfam" id="PF03323">
    <property type="entry name" value="GerA"/>
    <property type="match status" value="1"/>
</dbReference>
<evidence type="ECO:0000256" key="3">
    <source>
        <dbReference type="ARBA" id="ARBA00023136"/>
    </source>
</evidence>
<accession>A0A248TEJ3</accession>
<dbReference type="KEGG" id="bko:CKF48_04175"/>
<dbReference type="OrthoDB" id="9772630at2"/>